<comment type="caution">
    <text evidence="2">The sequence shown here is derived from an EMBL/GenBank/DDBJ whole genome shotgun (WGS) entry which is preliminary data.</text>
</comment>
<dbReference type="EMBL" id="MU167236">
    <property type="protein sequence ID" value="KAG0148473.1"/>
    <property type="molecule type" value="Genomic_DNA"/>
</dbReference>
<keyword evidence="1" id="KW-0732">Signal</keyword>
<proteinExistence type="predicted"/>
<accession>A0A9P6NQN0</accession>
<keyword evidence="3" id="KW-1185">Reference proteome</keyword>
<dbReference type="Proteomes" id="UP000886653">
    <property type="component" value="Unassembled WGS sequence"/>
</dbReference>
<protein>
    <submittedName>
        <fullName evidence="2">Uncharacterized protein</fullName>
    </submittedName>
</protein>
<dbReference type="AlphaFoldDB" id="A0A9P6NQN0"/>
<organism evidence="2 3">
    <name type="scientific">Cronartium quercuum f. sp. fusiforme G11</name>
    <dbReference type="NCBI Taxonomy" id="708437"/>
    <lineage>
        <taxon>Eukaryota</taxon>
        <taxon>Fungi</taxon>
        <taxon>Dikarya</taxon>
        <taxon>Basidiomycota</taxon>
        <taxon>Pucciniomycotina</taxon>
        <taxon>Pucciniomycetes</taxon>
        <taxon>Pucciniales</taxon>
        <taxon>Coleosporiaceae</taxon>
        <taxon>Cronartium</taxon>
    </lineage>
</organism>
<sequence length="303" mass="34505">MSPTLNLFCLLGLAASCCMGIIDPNKISIAKKEAQISPALDNLLRSVEEVQFTALCTQNYDVPFQLLSEPRPESLKGFLVRTMQLYLRNLQNAWKNRSTDEEKRALQIAESHKESNFLASVLARRSKANSEAQDYDDSGLVYQPDAYKITTVLGDLIWKLRSDPQRKVELGILAQVAAGLPPAPSITLVFEIEKRLAELTMDQLKMIEKNLKSLEVVELDGERHMLEWSVRISSNPGWWHWREFCEDYRRSDTGTAFLTLVQMYMSHYPTAAAQARPLAAYLRSNLHPDEKTAWPKFNWPSSL</sequence>
<reference evidence="2" key="1">
    <citation type="submission" date="2013-11" db="EMBL/GenBank/DDBJ databases">
        <title>Genome sequence of the fusiform rust pathogen reveals effectors for host alternation and coevolution with pine.</title>
        <authorList>
            <consortium name="DOE Joint Genome Institute"/>
            <person name="Smith K."/>
            <person name="Pendleton A."/>
            <person name="Kubisiak T."/>
            <person name="Anderson C."/>
            <person name="Salamov A."/>
            <person name="Aerts A."/>
            <person name="Riley R."/>
            <person name="Clum A."/>
            <person name="Lindquist E."/>
            <person name="Ence D."/>
            <person name="Campbell M."/>
            <person name="Kronenberg Z."/>
            <person name="Feau N."/>
            <person name="Dhillon B."/>
            <person name="Hamelin R."/>
            <person name="Burleigh J."/>
            <person name="Smith J."/>
            <person name="Yandell M."/>
            <person name="Nelson C."/>
            <person name="Grigoriev I."/>
            <person name="Davis J."/>
        </authorList>
    </citation>
    <scope>NUCLEOTIDE SEQUENCE</scope>
    <source>
        <strain evidence="2">G11</strain>
    </source>
</reference>
<feature type="chain" id="PRO_5040202066" evidence="1">
    <location>
        <begin position="21"/>
        <end position="303"/>
    </location>
</feature>
<evidence type="ECO:0000256" key="1">
    <source>
        <dbReference type="SAM" id="SignalP"/>
    </source>
</evidence>
<evidence type="ECO:0000313" key="2">
    <source>
        <dbReference type="EMBL" id="KAG0148473.1"/>
    </source>
</evidence>
<gene>
    <name evidence="2" type="ORF">CROQUDRAFT_654744</name>
</gene>
<feature type="signal peptide" evidence="1">
    <location>
        <begin position="1"/>
        <end position="20"/>
    </location>
</feature>
<name>A0A9P6NQN0_9BASI</name>
<evidence type="ECO:0000313" key="3">
    <source>
        <dbReference type="Proteomes" id="UP000886653"/>
    </source>
</evidence>